<evidence type="ECO:0000313" key="5">
    <source>
        <dbReference type="Proteomes" id="UP000198729"/>
    </source>
</evidence>
<dbReference type="GO" id="GO:0016887">
    <property type="term" value="F:ATP hydrolysis activity"/>
    <property type="evidence" value="ECO:0007669"/>
    <property type="project" value="InterPro"/>
</dbReference>
<dbReference type="Proteomes" id="UP000198729">
    <property type="component" value="Unassembled WGS sequence"/>
</dbReference>
<dbReference type="EMBL" id="FMWO01000070">
    <property type="protein sequence ID" value="SCZ86544.1"/>
    <property type="molecule type" value="Genomic_DNA"/>
</dbReference>
<dbReference type="GO" id="GO:0006302">
    <property type="term" value="P:double-strand break repair"/>
    <property type="evidence" value="ECO:0007669"/>
    <property type="project" value="InterPro"/>
</dbReference>
<proteinExistence type="predicted"/>
<dbReference type="SUPFAM" id="SSF52540">
    <property type="entry name" value="P-loop containing nucleoside triphosphate hydrolases"/>
    <property type="match status" value="1"/>
</dbReference>
<feature type="compositionally biased region" description="Basic and acidic residues" evidence="2">
    <location>
        <begin position="748"/>
        <end position="762"/>
    </location>
</feature>
<dbReference type="AlphaFoldDB" id="A0A1G5SH91"/>
<accession>A0A1G5SH91</accession>
<dbReference type="Gene3D" id="3.40.50.300">
    <property type="entry name" value="P-loop containing nucleotide triphosphate hydrolases"/>
    <property type="match status" value="2"/>
</dbReference>
<sequence length="1091" mass="121629">MRILQIRFKNLNSLVGEWQIDLTHPAFASDGIFAITGPTGAGKTTILDAICLALYGRTPRLNKVTKSGNEIMSRQTGECFAEVTFETQSGRYRCHWSQHRARKKPDGELQAPKHEMANADSGEIFESKIRGVAEQIESATGMDFDRFTRSMLLAQGGFAAFLQAAPDDRAPILEQITGTEIYSQISIRVHERQREEREKLSLLQAETAGIVMLDPEQEQEIGQALEAKQKEEADLTTKSADTGKAIVWLTTIDGLKKEIGNLADEASKLLIDIEAFKPDREKLNRALSAASLDGIYATLTATRKQQADDRAGLKAEEEALPVLESSAKEQAEALKSAEQQTIRAKEALKVAAPILQKVRSLDQKLADQKKAVSEGDESGKKDVAKIDADKKARLEEQKKRSRAQETLELVDGYLKEHAQDEWLISGLAGVEEQLNSLLSTQKEIVQKEVDQQTATTTLEQATKSLDGCQKQSGIRKQELEDVSKQIQQGKDVLSQLLGDRLLREYRTEKETLLREMVYLSKIAELENHRAKLKDGQPCPLCGATSHPFAEGNVPVPDETEKKIDALTGLISKAEDQEVAIKKLFDAESLARTNLTEAEKLESAAANDKKTAEKALAEVKDGLVKLWADFVERRQAVSTKLQPLGIADIPETGISSLIETLKKRLEAWQAQVKKKADIEKQIAAIDSEVKRLDAVIETQSAALAEKLERLEVLKKEFANGSDERNVLYGDKHPDDEERRLNKAISDAEGAEKQARERHNERQQKWNTTKAHVESLKKRIDQRAPELKKLETEFSTGLAPVGFSTEEQFLAARLPSERKAELTATARNLDERQTDLHARQKDREMRLVTEMARKVTDKSLEELEPQFKRYDESLKELRDILAGLKHKLSENTAAKERIKEKQAAIEVQKKECHRWENLHDLIGSADGKRYRNFAQGLTFEMMIGHANRQLQKMTDRYLLVRDDAQPLELNVVDNYQAGEIRSTKNLSGGESFIVSLSLALGLSHMASKNVRVDSLFLDEGFGTLDEEALDTALETLAGLQQDGKLIGVISHVPALKERISTQIQVTPQTGGRSQISGPGCDRLSATERVVETG</sequence>
<evidence type="ECO:0000259" key="3">
    <source>
        <dbReference type="Pfam" id="PF13476"/>
    </source>
</evidence>
<feature type="region of interest" description="Disordered" evidence="2">
    <location>
        <begin position="746"/>
        <end position="769"/>
    </location>
</feature>
<reference evidence="4 5" key="1">
    <citation type="submission" date="2016-10" db="EMBL/GenBank/DDBJ databases">
        <authorList>
            <person name="de Groot N.N."/>
        </authorList>
    </citation>
    <scope>NUCLEOTIDE SEQUENCE [LARGE SCALE GENOMIC DNA]</scope>
    <source>
        <strain evidence="4">1</strain>
    </source>
</reference>
<keyword evidence="5" id="KW-1185">Reference proteome</keyword>
<evidence type="ECO:0000256" key="1">
    <source>
        <dbReference type="SAM" id="Coils"/>
    </source>
</evidence>
<dbReference type="RefSeq" id="WP_090287635.1">
    <property type="nucleotide sequence ID" value="NZ_FMWO01000070.1"/>
</dbReference>
<dbReference type="PANTHER" id="PTHR32114">
    <property type="entry name" value="ABC TRANSPORTER ABCH.3"/>
    <property type="match status" value="1"/>
</dbReference>
<feature type="coiled-coil region" evidence="1">
    <location>
        <begin position="657"/>
        <end position="715"/>
    </location>
</feature>
<feature type="coiled-coil region" evidence="1">
    <location>
        <begin position="865"/>
        <end position="916"/>
    </location>
</feature>
<dbReference type="Pfam" id="PF13558">
    <property type="entry name" value="SbcC_Walker_B"/>
    <property type="match status" value="1"/>
</dbReference>
<feature type="domain" description="Rad50/SbcC-type AAA" evidence="3">
    <location>
        <begin position="6"/>
        <end position="207"/>
    </location>
</feature>
<dbReference type="OrthoDB" id="9795626at2"/>
<dbReference type="Pfam" id="PF13476">
    <property type="entry name" value="AAA_23"/>
    <property type="match status" value="1"/>
</dbReference>
<protein>
    <submittedName>
        <fullName evidence="4">SMC domain protein</fullName>
    </submittedName>
</protein>
<keyword evidence="1" id="KW-0175">Coiled coil</keyword>
<dbReference type="InterPro" id="IPR027417">
    <property type="entry name" value="P-loop_NTPase"/>
</dbReference>
<organism evidence="4 5">
    <name type="scientific">Nitrosomonas mobilis</name>
    <dbReference type="NCBI Taxonomy" id="51642"/>
    <lineage>
        <taxon>Bacteria</taxon>
        <taxon>Pseudomonadati</taxon>
        <taxon>Pseudomonadota</taxon>
        <taxon>Betaproteobacteria</taxon>
        <taxon>Nitrosomonadales</taxon>
        <taxon>Nitrosomonadaceae</taxon>
        <taxon>Nitrosomonas</taxon>
    </lineage>
</organism>
<evidence type="ECO:0000256" key="2">
    <source>
        <dbReference type="SAM" id="MobiDB-lite"/>
    </source>
</evidence>
<gene>
    <name evidence="4" type="ORF">NSMM_600013</name>
</gene>
<dbReference type="InterPro" id="IPR038729">
    <property type="entry name" value="Rad50/SbcC_AAA"/>
</dbReference>
<dbReference type="PANTHER" id="PTHR32114:SF2">
    <property type="entry name" value="ABC TRANSPORTER ABCH.3"/>
    <property type="match status" value="1"/>
</dbReference>
<evidence type="ECO:0000313" key="4">
    <source>
        <dbReference type="EMBL" id="SCZ86544.1"/>
    </source>
</evidence>
<dbReference type="STRING" id="51642.NSMM_600013"/>
<name>A0A1G5SH91_9PROT</name>